<sequence length="213" mass="23996">MFKQAIPSPILPSSVFVIPQSRLLTYVSTGFSVSSKQAGRIAAHARSFTQPNNRAPHERRASNPPSTECTTKQDEKKKDENEKRQEERGKPGLKLFSPELGASPTSPTSGSPTLNEYTYRKLCTTKERLYADRSRYMNRYMHVAVNIDQIPSSCLLADKIGWMYTNNSTFDWRAPLHRLTGHPRQARMNSPYISPPRNKEEGGLKGRFHASAG</sequence>
<organism evidence="2 3">
    <name type="scientific">Schizopora paradoxa</name>
    <dbReference type="NCBI Taxonomy" id="27342"/>
    <lineage>
        <taxon>Eukaryota</taxon>
        <taxon>Fungi</taxon>
        <taxon>Dikarya</taxon>
        <taxon>Basidiomycota</taxon>
        <taxon>Agaricomycotina</taxon>
        <taxon>Agaricomycetes</taxon>
        <taxon>Hymenochaetales</taxon>
        <taxon>Schizoporaceae</taxon>
        <taxon>Schizopora</taxon>
    </lineage>
</organism>
<proteinExistence type="predicted"/>
<feature type="compositionally biased region" description="Basic and acidic residues" evidence="1">
    <location>
        <begin position="71"/>
        <end position="90"/>
    </location>
</feature>
<protein>
    <submittedName>
        <fullName evidence="2">Uncharacterized protein</fullName>
    </submittedName>
</protein>
<keyword evidence="3" id="KW-1185">Reference proteome</keyword>
<accession>A0A0H2RQ23</accession>
<evidence type="ECO:0000313" key="2">
    <source>
        <dbReference type="EMBL" id="KLO14070.1"/>
    </source>
</evidence>
<evidence type="ECO:0000256" key="1">
    <source>
        <dbReference type="SAM" id="MobiDB-lite"/>
    </source>
</evidence>
<feature type="region of interest" description="Disordered" evidence="1">
    <location>
        <begin position="42"/>
        <end position="115"/>
    </location>
</feature>
<feature type="compositionally biased region" description="Low complexity" evidence="1">
    <location>
        <begin position="103"/>
        <end position="113"/>
    </location>
</feature>
<evidence type="ECO:0000313" key="3">
    <source>
        <dbReference type="Proteomes" id="UP000053477"/>
    </source>
</evidence>
<dbReference type="Proteomes" id="UP000053477">
    <property type="component" value="Unassembled WGS sequence"/>
</dbReference>
<dbReference type="InParanoid" id="A0A0H2RQ23"/>
<gene>
    <name evidence="2" type="ORF">SCHPADRAFT_889545</name>
</gene>
<dbReference type="EMBL" id="KQ085949">
    <property type="protein sequence ID" value="KLO14070.1"/>
    <property type="molecule type" value="Genomic_DNA"/>
</dbReference>
<dbReference type="AlphaFoldDB" id="A0A0H2RQ23"/>
<feature type="region of interest" description="Disordered" evidence="1">
    <location>
        <begin position="185"/>
        <end position="213"/>
    </location>
</feature>
<reference evidence="2 3" key="1">
    <citation type="submission" date="2015-04" db="EMBL/GenBank/DDBJ databases">
        <title>Complete genome sequence of Schizopora paradoxa KUC8140, a cosmopolitan wood degrader in East Asia.</title>
        <authorList>
            <consortium name="DOE Joint Genome Institute"/>
            <person name="Min B."/>
            <person name="Park H."/>
            <person name="Jang Y."/>
            <person name="Kim J.-J."/>
            <person name="Kim K.H."/>
            <person name="Pangilinan J."/>
            <person name="Lipzen A."/>
            <person name="Riley R."/>
            <person name="Grigoriev I.V."/>
            <person name="Spatafora J.W."/>
            <person name="Choi I.-G."/>
        </authorList>
    </citation>
    <scope>NUCLEOTIDE SEQUENCE [LARGE SCALE GENOMIC DNA]</scope>
    <source>
        <strain evidence="2 3">KUC8140</strain>
    </source>
</reference>
<name>A0A0H2RQ23_9AGAM</name>